<dbReference type="InterPro" id="IPR027417">
    <property type="entry name" value="P-loop_NTPase"/>
</dbReference>
<dbReference type="OrthoDB" id="3267825at2"/>
<protein>
    <submittedName>
        <fullName evidence="1">Shikimate kinase</fullName>
    </submittedName>
</protein>
<keyword evidence="1" id="KW-0418">Kinase</keyword>
<dbReference type="KEGG" id="tbw:NCTC13354_00131"/>
<keyword evidence="2" id="KW-1185">Reference proteome</keyword>
<dbReference type="SUPFAM" id="SSF52540">
    <property type="entry name" value="P-loop containing nucleoside triphosphate hydrolases"/>
    <property type="match status" value="1"/>
</dbReference>
<proteinExistence type="predicted"/>
<dbReference type="AlphaFoldDB" id="A0A448PC93"/>
<organism evidence="1 2">
    <name type="scientific">Trueperella bialowiezensis</name>
    <dbReference type="NCBI Taxonomy" id="312285"/>
    <lineage>
        <taxon>Bacteria</taxon>
        <taxon>Bacillati</taxon>
        <taxon>Actinomycetota</taxon>
        <taxon>Actinomycetes</taxon>
        <taxon>Actinomycetales</taxon>
        <taxon>Actinomycetaceae</taxon>
        <taxon>Trueperella</taxon>
    </lineage>
</organism>
<accession>A0A448PC93</accession>
<dbReference type="RefSeq" id="WP_126415656.1">
    <property type="nucleotide sequence ID" value="NZ_LR134476.1"/>
</dbReference>
<dbReference type="GO" id="GO:0016301">
    <property type="term" value="F:kinase activity"/>
    <property type="evidence" value="ECO:0007669"/>
    <property type="project" value="UniProtKB-KW"/>
</dbReference>
<gene>
    <name evidence="1" type="ORF">NCTC13354_00131</name>
</gene>
<evidence type="ECO:0000313" key="1">
    <source>
        <dbReference type="EMBL" id="VEI12452.1"/>
    </source>
</evidence>
<dbReference type="PRINTS" id="PR01100">
    <property type="entry name" value="SHIKIMTKNASE"/>
</dbReference>
<dbReference type="Proteomes" id="UP000269542">
    <property type="component" value="Chromosome"/>
</dbReference>
<keyword evidence="1" id="KW-0808">Transferase</keyword>
<dbReference type="Pfam" id="PF07931">
    <property type="entry name" value="CPT"/>
    <property type="match status" value="1"/>
</dbReference>
<reference evidence="1 2" key="1">
    <citation type="submission" date="2018-12" db="EMBL/GenBank/DDBJ databases">
        <authorList>
            <consortium name="Pathogen Informatics"/>
        </authorList>
    </citation>
    <scope>NUCLEOTIDE SEQUENCE [LARGE SCALE GENOMIC DNA]</scope>
    <source>
        <strain evidence="1 2">NCTC13354</strain>
    </source>
</reference>
<dbReference type="Gene3D" id="3.40.50.300">
    <property type="entry name" value="P-loop containing nucleotide triphosphate hydrolases"/>
    <property type="match status" value="1"/>
</dbReference>
<dbReference type="EMBL" id="LR134476">
    <property type="protein sequence ID" value="VEI12452.1"/>
    <property type="molecule type" value="Genomic_DNA"/>
</dbReference>
<name>A0A448PC93_9ACTO</name>
<sequence>MSAIILVGASGTGKSSIVRELGKRGWVAGDVDHVVASQAGMNVTDYYLSIEPGTRNATIREALNGFFDDIASEPAERWALAIPSEVFSGKYDAEFAAERDRLGKLPDAIVVHLRADLSTLVTRNGLIGPRSGAMIMPRKEFRQMLHQREPSYAAVATHECDTTTMTPEQAADHILSFTQSR</sequence>
<evidence type="ECO:0000313" key="2">
    <source>
        <dbReference type="Proteomes" id="UP000269542"/>
    </source>
</evidence>